<dbReference type="AlphaFoldDB" id="A0A452Z195"/>
<reference evidence="1" key="4">
    <citation type="submission" date="2019-03" db="UniProtKB">
        <authorList>
            <consortium name="EnsemblPlants"/>
        </authorList>
    </citation>
    <scope>IDENTIFICATION</scope>
</reference>
<sequence>MLYGRSVTGGSTVTVCSLSKEVLKPSNTVFLL</sequence>
<name>A0A452Z195_AEGTS</name>
<evidence type="ECO:0000313" key="2">
    <source>
        <dbReference type="Proteomes" id="UP000015105"/>
    </source>
</evidence>
<reference evidence="2" key="2">
    <citation type="journal article" date="2017" name="Nat. Plants">
        <title>The Aegilops tauschii genome reveals multiple impacts of transposons.</title>
        <authorList>
            <person name="Zhao G."/>
            <person name="Zou C."/>
            <person name="Li K."/>
            <person name="Wang K."/>
            <person name="Li T."/>
            <person name="Gao L."/>
            <person name="Zhang X."/>
            <person name="Wang H."/>
            <person name="Yang Z."/>
            <person name="Liu X."/>
            <person name="Jiang W."/>
            <person name="Mao L."/>
            <person name="Kong X."/>
            <person name="Jiao Y."/>
            <person name="Jia J."/>
        </authorList>
    </citation>
    <scope>NUCLEOTIDE SEQUENCE [LARGE SCALE GENOMIC DNA]</scope>
    <source>
        <strain evidence="2">cv. AL8/78</strain>
    </source>
</reference>
<proteinExistence type="predicted"/>
<evidence type="ECO:0000313" key="1">
    <source>
        <dbReference type="EnsemblPlants" id="AET1Gv20596800.15"/>
    </source>
</evidence>
<dbReference type="Proteomes" id="UP000015105">
    <property type="component" value="Chromosome 1D"/>
</dbReference>
<dbReference type="EnsemblPlants" id="AET1Gv20596800.15">
    <property type="protein sequence ID" value="AET1Gv20596800.15"/>
    <property type="gene ID" value="AET1Gv20596800"/>
</dbReference>
<organism evidence="1 2">
    <name type="scientific">Aegilops tauschii subsp. strangulata</name>
    <name type="common">Goatgrass</name>
    <dbReference type="NCBI Taxonomy" id="200361"/>
    <lineage>
        <taxon>Eukaryota</taxon>
        <taxon>Viridiplantae</taxon>
        <taxon>Streptophyta</taxon>
        <taxon>Embryophyta</taxon>
        <taxon>Tracheophyta</taxon>
        <taxon>Spermatophyta</taxon>
        <taxon>Magnoliopsida</taxon>
        <taxon>Liliopsida</taxon>
        <taxon>Poales</taxon>
        <taxon>Poaceae</taxon>
        <taxon>BOP clade</taxon>
        <taxon>Pooideae</taxon>
        <taxon>Triticodae</taxon>
        <taxon>Triticeae</taxon>
        <taxon>Triticinae</taxon>
        <taxon>Aegilops</taxon>
    </lineage>
</organism>
<reference evidence="2" key="1">
    <citation type="journal article" date="2014" name="Science">
        <title>Ancient hybridizations among the ancestral genomes of bread wheat.</title>
        <authorList>
            <consortium name="International Wheat Genome Sequencing Consortium,"/>
            <person name="Marcussen T."/>
            <person name="Sandve S.R."/>
            <person name="Heier L."/>
            <person name="Spannagl M."/>
            <person name="Pfeifer M."/>
            <person name="Jakobsen K.S."/>
            <person name="Wulff B.B."/>
            <person name="Steuernagel B."/>
            <person name="Mayer K.F."/>
            <person name="Olsen O.A."/>
        </authorList>
    </citation>
    <scope>NUCLEOTIDE SEQUENCE [LARGE SCALE GENOMIC DNA]</scope>
    <source>
        <strain evidence="2">cv. AL8/78</strain>
    </source>
</reference>
<protein>
    <submittedName>
        <fullName evidence="1">Uncharacterized protein</fullName>
    </submittedName>
</protein>
<reference evidence="1" key="3">
    <citation type="journal article" date="2017" name="Nature">
        <title>Genome sequence of the progenitor of the wheat D genome Aegilops tauschii.</title>
        <authorList>
            <person name="Luo M.C."/>
            <person name="Gu Y.Q."/>
            <person name="Puiu D."/>
            <person name="Wang H."/>
            <person name="Twardziok S.O."/>
            <person name="Deal K.R."/>
            <person name="Huo N."/>
            <person name="Zhu T."/>
            <person name="Wang L."/>
            <person name="Wang Y."/>
            <person name="McGuire P.E."/>
            <person name="Liu S."/>
            <person name="Long H."/>
            <person name="Ramasamy R.K."/>
            <person name="Rodriguez J.C."/>
            <person name="Van S.L."/>
            <person name="Yuan L."/>
            <person name="Wang Z."/>
            <person name="Xia Z."/>
            <person name="Xiao L."/>
            <person name="Anderson O.D."/>
            <person name="Ouyang S."/>
            <person name="Liang Y."/>
            <person name="Zimin A.V."/>
            <person name="Pertea G."/>
            <person name="Qi P."/>
            <person name="Bennetzen J.L."/>
            <person name="Dai X."/>
            <person name="Dawson M.W."/>
            <person name="Muller H.G."/>
            <person name="Kugler K."/>
            <person name="Rivarola-Duarte L."/>
            <person name="Spannagl M."/>
            <person name="Mayer K.F.X."/>
            <person name="Lu F.H."/>
            <person name="Bevan M.W."/>
            <person name="Leroy P."/>
            <person name="Li P."/>
            <person name="You F.M."/>
            <person name="Sun Q."/>
            <person name="Liu Z."/>
            <person name="Lyons E."/>
            <person name="Wicker T."/>
            <person name="Salzberg S.L."/>
            <person name="Devos K.M."/>
            <person name="Dvorak J."/>
        </authorList>
    </citation>
    <scope>NUCLEOTIDE SEQUENCE [LARGE SCALE GENOMIC DNA]</scope>
    <source>
        <strain evidence="1">cv. AL8/78</strain>
    </source>
</reference>
<keyword evidence="2" id="KW-1185">Reference proteome</keyword>
<reference evidence="1" key="5">
    <citation type="journal article" date="2021" name="G3 (Bethesda)">
        <title>Aegilops tauschii genome assembly Aet v5.0 features greater sequence contiguity and improved annotation.</title>
        <authorList>
            <person name="Wang L."/>
            <person name="Zhu T."/>
            <person name="Rodriguez J.C."/>
            <person name="Deal K.R."/>
            <person name="Dubcovsky J."/>
            <person name="McGuire P.E."/>
            <person name="Lux T."/>
            <person name="Spannagl M."/>
            <person name="Mayer K.F.X."/>
            <person name="Baldrich P."/>
            <person name="Meyers B.C."/>
            <person name="Huo N."/>
            <person name="Gu Y.Q."/>
            <person name="Zhou H."/>
            <person name="Devos K.M."/>
            <person name="Bennetzen J.L."/>
            <person name="Unver T."/>
            <person name="Budak H."/>
            <person name="Gulick P.J."/>
            <person name="Galiba G."/>
            <person name="Kalapos B."/>
            <person name="Nelson D.R."/>
            <person name="Li P."/>
            <person name="You F.M."/>
            <person name="Luo M.C."/>
            <person name="Dvorak J."/>
        </authorList>
    </citation>
    <scope>NUCLEOTIDE SEQUENCE [LARGE SCALE GENOMIC DNA]</scope>
    <source>
        <strain evidence="1">cv. AL8/78</strain>
    </source>
</reference>
<dbReference type="Gramene" id="AET1Gv20596800.15">
    <property type="protein sequence ID" value="AET1Gv20596800.15"/>
    <property type="gene ID" value="AET1Gv20596800"/>
</dbReference>
<accession>A0A452Z195</accession>